<gene>
    <name evidence="5" type="ORF">H4F90_13860</name>
</gene>
<dbReference type="SUPFAM" id="SSF46785">
    <property type="entry name" value="Winged helix' DNA-binding domain"/>
    <property type="match status" value="1"/>
</dbReference>
<evidence type="ECO:0000313" key="5">
    <source>
        <dbReference type="EMBL" id="MBB1163054.1"/>
    </source>
</evidence>
<evidence type="ECO:0000313" key="6">
    <source>
        <dbReference type="Proteomes" id="UP000586093"/>
    </source>
</evidence>
<feature type="domain" description="HTH arsR-type" evidence="4">
    <location>
        <begin position="16"/>
        <end position="110"/>
    </location>
</feature>
<keyword evidence="6" id="KW-1185">Reference proteome</keyword>
<dbReference type="CDD" id="cd00090">
    <property type="entry name" value="HTH_ARSR"/>
    <property type="match status" value="1"/>
</dbReference>
<evidence type="ECO:0000256" key="3">
    <source>
        <dbReference type="ARBA" id="ARBA00023163"/>
    </source>
</evidence>
<dbReference type="RefSeq" id="WP_182665611.1">
    <property type="nucleotide sequence ID" value="NZ_JACIVI010000006.1"/>
</dbReference>
<dbReference type="InterPro" id="IPR036390">
    <property type="entry name" value="WH_DNA-bd_sf"/>
</dbReference>
<evidence type="ECO:0000259" key="4">
    <source>
        <dbReference type="PROSITE" id="PS50987"/>
    </source>
</evidence>
<dbReference type="NCBIfam" id="NF033788">
    <property type="entry name" value="HTH_metalloreg"/>
    <property type="match status" value="1"/>
</dbReference>
<reference evidence="5 6" key="1">
    <citation type="submission" date="2020-08" db="EMBL/GenBank/DDBJ databases">
        <title>Aquariorum lacteus gen. nov., sp. nov., a new member of the family Comamonadaceae, isolated from freshwater aquarium.</title>
        <authorList>
            <person name="Chun S.-J."/>
        </authorList>
    </citation>
    <scope>NUCLEOTIDE SEQUENCE [LARGE SCALE GENOMIC DNA]</scope>
    <source>
        <strain evidence="5 6">SJAQ100</strain>
    </source>
</reference>
<keyword evidence="1" id="KW-0805">Transcription regulation</keyword>
<keyword evidence="3" id="KW-0804">Transcription</keyword>
<sequence>MSTVISAPGGPRTEAPFAAQAEAAAALLRALAHPGRLQLLCALVEGERCVGELAGCTGLAQPSLSQQLGVLRAEGLVETRRDGRHIHYAIASEAARAVLDALHAHFCPPSHRPARPFRP</sequence>
<keyword evidence="2" id="KW-0238">DNA-binding</keyword>
<dbReference type="Pfam" id="PF01022">
    <property type="entry name" value="HTH_5"/>
    <property type="match status" value="1"/>
</dbReference>
<evidence type="ECO:0000256" key="2">
    <source>
        <dbReference type="ARBA" id="ARBA00023125"/>
    </source>
</evidence>
<dbReference type="Gene3D" id="1.10.10.10">
    <property type="entry name" value="Winged helix-like DNA-binding domain superfamily/Winged helix DNA-binding domain"/>
    <property type="match status" value="1"/>
</dbReference>
<dbReference type="PANTHER" id="PTHR43132">
    <property type="entry name" value="ARSENICAL RESISTANCE OPERON REPRESSOR ARSR-RELATED"/>
    <property type="match status" value="1"/>
</dbReference>
<dbReference type="AlphaFoldDB" id="A0A839HW98"/>
<dbReference type="InterPro" id="IPR051011">
    <property type="entry name" value="Metal_resp_trans_reg"/>
</dbReference>
<evidence type="ECO:0000256" key="1">
    <source>
        <dbReference type="ARBA" id="ARBA00023015"/>
    </source>
</evidence>
<dbReference type="Proteomes" id="UP000586093">
    <property type="component" value="Unassembled WGS sequence"/>
</dbReference>
<dbReference type="SMART" id="SM00418">
    <property type="entry name" value="HTH_ARSR"/>
    <property type="match status" value="1"/>
</dbReference>
<dbReference type="PRINTS" id="PR00778">
    <property type="entry name" value="HTHARSR"/>
</dbReference>
<dbReference type="EMBL" id="JACIVI010000006">
    <property type="protein sequence ID" value="MBB1163054.1"/>
    <property type="molecule type" value="Genomic_DNA"/>
</dbReference>
<dbReference type="GO" id="GO:0003700">
    <property type="term" value="F:DNA-binding transcription factor activity"/>
    <property type="evidence" value="ECO:0007669"/>
    <property type="project" value="InterPro"/>
</dbReference>
<accession>A0A839HW98</accession>
<dbReference type="InterPro" id="IPR001845">
    <property type="entry name" value="HTH_ArsR_DNA-bd_dom"/>
</dbReference>
<dbReference type="InterPro" id="IPR036388">
    <property type="entry name" value="WH-like_DNA-bd_sf"/>
</dbReference>
<proteinExistence type="predicted"/>
<comment type="caution">
    <text evidence="5">The sequence shown here is derived from an EMBL/GenBank/DDBJ whole genome shotgun (WGS) entry which is preliminary data.</text>
</comment>
<dbReference type="GO" id="GO:0003677">
    <property type="term" value="F:DNA binding"/>
    <property type="evidence" value="ECO:0007669"/>
    <property type="project" value="UniProtKB-KW"/>
</dbReference>
<organism evidence="5 6">
    <name type="scientific">Aquariibacter albus</name>
    <dbReference type="NCBI Taxonomy" id="2759899"/>
    <lineage>
        <taxon>Bacteria</taxon>
        <taxon>Pseudomonadati</taxon>
        <taxon>Pseudomonadota</taxon>
        <taxon>Betaproteobacteria</taxon>
        <taxon>Burkholderiales</taxon>
        <taxon>Sphaerotilaceae</taxon>
        <taxon>Aquariibacter</taxon>
    </lineage>
</organism>
<dbReference type="PANTHER" id="PTHR43132:SF2">
    <property type="entry name" value="ARSENICAL RESISTANCE OPERON REPRESSOR ARSR-RELATED"/>
    <property type="match status" value="1"/>
</dbReference>
<dbReference type="InterPro" id="IPR011991">
    <property type="entry name" value="ArsR-like_HTH"/>
</dbReference>
<dbReference type="PROSITE" id="PS50987">
    <property type="entry name" value="HTH_ARSR_2"/>
    <property type="match status" value="1"/>
</dbReference>
<name>A0A839HW98_9BURK</name>
<protein>
    <submittedName>
        <fullName evidence="5">Helix-turn-helix transcriptional regulator</fullName>
    </submittedName>
</protein>